<evidence type="ECO:0000313" key="12">
    <source>
        <dbReference type="Proteomes" id="UP000183047"/>
    </source>
</evidence>
<organism evidence="11 12">
    <name type="scientific">Butyrivibrio hungatei</name>
    <dbReference type="NCBI Taxonomy" id="185008"/>
    <lineage>
        <taxon>Bacteria</taxon>
        <taxon>Bacillati</taxon>
        <taxon>Bacillota</taxon>
        <taxon>Clostridia</taxon>
        <taxon>Lachnospirales</taxon>
        <taxon>Lachnospiraceae</taxon>
        <taxon>Butyrivibrio</taxon>
    </lineage>
</organism>
<dbReference type="Gene3D" id="1.10.287.950">
    <property type="entry name" value="Methyl-accepting chemotaxis protein"/>
    <property type="match status" value="1"/>
</dbReference>
<dbReference type="SUPFAM" id="SSF58104">
    <property type="entry name" value="Methyl-accepting chemotaxis protein (MCP) signaling domain"/>
    <property type="match status" value="1"/>
</dbReference>
<dbReference type="InterPro" id="IPR004089">
    <property type="entry name" value="MCPsignal_dom"/>
</dbReference>
<name>A0A1G5CTS9_9FIRM</name>
<proteinExistence type="predicted"/>
<keyword evidence="3 9" id="KW-0812">Transmembrane</keyword>
<evidence type="ECO:0000256" key="2">
    <source>
        <dbReference type="ARBA" id="ARBA00022475"/>
    </source>
</evidence>
<feature type="domain" description="Methyl-accepting transducer" evidence="10">
    <location>
        <begin position="312"/>
        <end position="569"/>
    </location>
</feature>
<dbReference type="AlphaFoldDB" id="A0A1G5CTS9"/>
<feature type="coiled-coil region" evidence="8">
    <location>
        <begin position="565"/>
        <end position="592"/>
    </location>
</feature>
<evidence type="ECO:0000259" key="10">
    <source>
        <dbReference type="PROSITE" id="PS50111"/>
    </source>
</evidence>
<gene>
    <name evidence="11" type="ORF">SAMN02910451_01223</name>
</gene>
<reference evidence="12" key="1">
    <citation type="submission" date="2016-10" db="EMBL/GenBank/DDBJ databases">
        <authorList>
            <person name="Varghese N."/>
            <person name="Submissions S."/>
        </authorList>
    </citation>
    <scope>NUCLEOTIDE SEQUENCE [LARGE SCALE GENOMIC DNA]</scope>
    <source>
        <strain evidence="12">XBD2006</strain>
    </source>
</reference>
<keyword evidence="2" id="KW-1003">Cell membrane</keyword>
<keyword evidence="8" id="KW-0175">Coiled coil</keyword>
<dbReference type="SUPFAM" id="SSF103190">
    <property type="entry name" value="Sensory domain-like"/>
    <property type="match status" value="1"/>
</dbReference>
<dbReference type="InterPro" id="IPR029151">
    <property type="entry name" value="Sensor-like_sf"/>
</dbReference>
<evidence type="ECO:0000256" key="9">
    <source>
        <dbReference type="SAM" id="Phobius"/>
    </source>
</evidence>
<evidence type="ECO:0000256" key="6">
    <source>
        <dbReference type="ARBA" id="ARBA00023224"/>
    </source>
</evidence>
<dbReference type="GO" id="GO:0005886">
    <property type="term" value="C:plasma membrane"/>
    <property type="evidence" value="ECO:0007669"/>
    <property type="project" value="UniProtKB-SubCell"/>
</dbReference>
<dbReference type="Pfam" id="PF17202">
    <property type="entry name" value="sCache_3_3"/>
    <property type="match status" value="1"/>
</dbReference>
<accession>A0A1G5CTS9</accession>
<evidence type="ECO:0000256" key="3">
    <source>
        <dbReference type="ARBA" id="ARBA00022692"/>
    </source>
</evidence>
<keyword evidence="12" id="KW-1185">Reference proteome</keyword>
<dbReference type="EMBL" id="FMUR01000007">
    <property type="protein sequence ID" value="SCY05865.1"/>
    <property type="molecule type" value="Genomic_DNA"/>
</dbReference>
<dbReference type="PROSITE" id="PS50111">
    <property type="entry name" value="CHEMOTAXIS_TRANSDUC_2"/>
    <property type="match status" value="1"/>
</dbReference>
<feature type="transmembrane region" description="Helical" evidence="9">
    <location>
        <begin position="218"/>
        <end position="238"/>
    </location>
</feature>
<feature type="transmembrane region" description="Helical" evidence="9">
    <location>
        <begin position="53"/>
        <end position="76"/>
    </location>
</feature>
<keyword evidence="4 9" id="KW-1133">Transmembrane helix</keyword>
<keyword evidence="5 9" id="KW-0472">Membrane</keyword>
<evidence type="ECO:0000256" key="8">
    <source>
        <dbReference type="SAM" id="Coils"/>
    </source>
</evidence>
<keyword evidence="6 7" id="KW-0807">Transducer</keyword>
<dbReference type="Pfam" id="PF00015">
    <property type="entry name" value="MCPsignal"/>
    <property type="match status" value="1"/>
</dbReference>
<comment type="subcellular location">
    <subcellularLocation>
        <location evidence="1">Cell membrane</location>
        <topology evidence="1">Multi-pass membrane protein</topology>
    </subcellularLocation>
</comment>
<evidence type="ECO:0000313" key="11">
    <source>
        <dbReference type="EMBL" id="SCY05865.1"/>
    </source>
</evidence>
<dbReference type="GO" id="GO:0007165">
    <property type="term" value="P:signal transduction"/>
    <property type="evidence" value="ECO:0007669"/>
    <property type="project" value="UniProtKB-KW"/>
</dbReference>
<evidence type="ECO:0000256" key="1">
    <source>
        <dbReference type="ARBA" id="ARBA00004651"/>
    </source>
</evidence>
<evidence type="ECO:0000256" key="4">
    <source>
        <dbReference type="ARBA" id="ARBA00022989"/>
    </source>
</evidence>
<dbReference type="InterPro" id="IPR033463">
    <property type="entry name" value="sCache_3"/>
</dbReference>
<protein>
    <submittedName>
        <fullName evidence="11">Methyl-accepting chemotaxis protein</fullName>
    </submittedName>
</protein>
<dbReference type="Gene3D" id="6.10.340.10">
    <property type="match status" value="1"/>
</dbReference>
<sequence>MNNLGIIYNKSIKINYYYEQSDTIFHRCSYTVFRKSAERNEVDRMEKAKKLSFTAVLLLIGFVPLIVSSIIISLITSGRVTSQLTREVYDKLYVTTESLWKYYQYDIDAGNEIPYEHDYVDMLKSDNIDMTIFVGDTRYTTSVVNANGERNEGTKMDADIWSLVQKGEMVQRANVPVGDKKYFVCYVPIKGTDGKVIGAAWAGQPVDNVRKDINLIKFALIITVVISILIFAVVIYIISKKVVRAIDDVVDNIELLASGDLGTSHEMNATIKEIDNISINFKKLSSKLTEVISNSKDVAAKTLKEATGLSTTAQRISGTADGVSDAVLEMAKGATEQADSVQKSSENIGMLSDAIQNVSDNAENLAGNASYMNEASQRSASALKKLQENMNKMGEAVKVISDTMRETNTSVNTVNEKVDGITSIAEQTNLLALNASIEAARAGEQGKGFAVVAEEIGKLAAESGSTAGEIRDDMGALLVHANDAADKTDEVTEIGKEVISVLEETVGIIQGLIENVSDTVDGVSTISALAEECNANKDQIVDAMSSLSAISEENAASTEETSASMQQLNGTVNDLAESAENLSDIAKKLEEELSFFKV</sequence>
<evidence type="ECO:0000256" key="7">
    <source>
        <dbReference type="PROSITE-ProRule" id="PRU00284"/>
    </source>
</evidence>
<dbReference type="Proteomes" id="UP000183047">
    <property type="component" value="Unassembled WGS sequence"/>
</dbReference>
<dbReference type="SMART" id="SM00283">
    <property type="entry name" value="MA"/>
    <property type="match status" value="1"/>
</dbReference>
<evidence type="ECO:0000256" key="5">
    <source>
        <dbReference type="ARBA" id="ARBA00023136"/>
    </source>
</evidence>
<dbReference type="PANTHER" id="PTHR32089:SF112">
    <property type="entry name" value="LYSOZYME-LIKE PROTEIN-RELATED"/>
    <property type="match status" value="1"/>
</dbReference>
<dbReference type="PANTHER" id="PTHR32089">
    <property type="entry name" value="METHYL-ACCEPTING CHEMOTAXIS PROTEIN MCPB"/>
    <property type="match status" value="1"/>
</dbReference>